<reference evidence="1 2" key="1">
    <citation type="submission" date="2017-04" db="EMBL/GenBank/DDBJ databases">
        <title>Unexpected and diverse lifestyles within the genus Limnohabitans.</title>
        <authorList>
            <person name="Kasalicky V."/>
            <person name="Mehrshad M."/>
            <person name="Andrei S.-A."/>
            <person name="Salcher M."/>
            <person name="Kratochvilova H."/>
            <person name="Simek K."/>
            <person name="Ghai R."/>
        </authorList>
    </citation>
    <scope>NUCLEOTIDE SEQUENCE [LARGE SCALE GENOMIC DNA]</scope>
    <source>
        <strain evidence="1 2">MWH-C5</strain>
    </source>
</reference>
<keyword evidence="2" id="KW-1185">Reference proteome</keyword>
<name>A0A315EQP0_9BURK</name>
<protein>
    <submittedName>
        <fullName evidence="1">Uncharacterized protein</fullName>
    </submittedName>
</protein>
<evidence type="ECO:0000313" key="2">
    <source>
        <dbReference type="Proteomes" id="UP000251341"/>
    </source>
</evidence>
<sequence length="120" mass="14021">MIARVVVMWLRAHAFLVADRYAPSEHFKLVHIPNSMGFFQIGAVGAIHPAFEFKPDRWGMHLMIRQEQIQLRSQLHGHIRQCMTRRMGFVIAKSLSCELLQLLELVHGEWRFLMENWGAP</sequence>
<dbReference type="AlphaFoldDB" id="A0A315EQP0"/>
<dbReference type="EMBL" id="NESP01000001">
    <property type="protein sequence ID" value="PUE59148.1"/>
    <property type="molecule type" value="Genomic_DNA"/>
</dbReference>
<proteinExistence type="predicted"/>
<accession>A0A315EQP0</accession>
<dbReference type="Proteomes" id="UP000251341">
    <property type="component" value="Unassembled WGS sequence"/>
</dbReference>
<evidence type="ECO:0000313" key="1">
    <source>
        <dbReference type="EMBL" id="PUE59148.1"/>
    </source>
</evidence>
<comment type="caution">
    <text evidence="1">The sequence shown here is derived from an EMBL/GenBank/DDBJ whole genome shotgun (WGS) entry which is preliminary data.</text>
</comment>
<organism evidence="1 2">
    <name type="scientific">Limnohabitans curvus</name>
    <dbReference type="NCBI Taxonomy" id="323423"/>
    <lineage>
        <taxon>Bacteria</taxon>
        <taxon>Pseudomonadati</taxon>
        <taxon>Pseudomonadota</taxon>
        <taxon>Betaproteobacteria</taxon>
        <taxon>Burkholderiales</taxon>
        <taxon>Comamonadaceae</taxon>
        <taxon>Limnohabitans</taxon>
    </lineage>
</organism>
<gene>
    <name evidence="1" type="ORF">B9Z44_05930</name>
</gene>